<feature type="non-terminal residue" evidence="3">
    <location>
        <position position="939"/>
    </location>
</feature>
<feature type="region of interest" description="Disordered" evidence="1">
    <location>
        <begin position="917"/>
        <end position="939"/>
    </location>
</feature>
<dbReference type="Pfam" id="PF15257">
    <property type="entry name" value="DUF4590"/>
    <property type="match status" value="1"/>
</dbReference>
<feature type="region of interest" description="Disordered" evidence="1">
    <location>
        <begin position="522"/>
        <end position="645"/>
    </location>
</feature>
<feature type="non-terminal residue" evidence="3">
    <location>
        <position position="1"/>
    </location>
</feature>
<dbReference type="InterPro" id="IPR027962">
    <property type="entry name" value="ERICH3"/>
</dbReference>
<dbReference type="OrthoDB" id="9395386at2759"/>
<feature type="compositionally biased region" description="Basic and acidic residues" evidence="1">
    <location>
        <begin position="258"/>
        <end position="272"/>
    </location>
</feature>
<feature type="region of interest" description="Disordered" evidence="1">
    <location>
        <begin position="779"/>
        <end position="820"/>
    </location>
</feature>
<keyword evidence="4" id="KW-1185">Reference proteome</keyword>
<organism evidence="3 4">
    <name type="scientific">Eudromia elegans</name>
    <name type="common">Elegant crested-tinamou</name>
    <dbReference type="NCBI Taxonomy" id="8805"/>
    <lineage>
        <taxon>Eukaryota</taxon>
        <taxon>Metazoa</taxon>
        <taxon>Chordata</taxon>
        <taxon>Craniata</taxon>
        <taxon>Vertebrata</taxon>
        <taxon>Euteleostomi</taxon>
        <taxon>Archelosauria</taxon>
        <taxon>Archosauria</taxon>
        <taxon>Dinosauria</taxon>
        <taxon>Saurischia</taxon>
        <taxon>Theropoda</taxon>
        <taxon>Coelurosauria</taxon>
        <taxon>Aves</taxon>
        <taxon>Palaeognathae</taxon>
        <taxon>Tinamiformes</taxon>
        <taxon>Tinamidae</taxon>
        <taxon>Eudromia</taxon>
    </lineage>
</organism>
<proteinExistence type="predicted"/>
<dbReference type="Proteomes" id="UP000533954">
    <property type="component" value="Unassembled WGS sequence"/>
</dbReference>
<protein>
    <submittedName>
        <fullName evidence="3">ERIC3 protein</fullName>
    </submittedName>
</protein>
<comment type="caution">
    <text evidence="3">The sequence shown here is derived from an EMBL/GenBank/DDBJ whole genome shotgun (WGS) entry which is preliminary data.</text>
</comment>
<feature type="compositionally biased region" description="Basic and acidic residues" evidence="1">
    <location>
        <begin position="446"/>
        <end position="462"/>
    </location>
</feature>
<evidence type="ECO:0000259" key="2">
    <source>
        <dbReference type="Pfam" id="PF15257"/>
    </source>
</evidence>
<feature type="compositionally biased region" description="Polar residues" evidence="1">
    <location>
        <begin position="294"/>
        <end position="303"/>
    </location>
</feature>
<dbReference type="PANTHER" id="PTHR23034">
    <property type="entry name" value="GLUTAMATE-RICH PROTEIN 3"/>
    <property type="match status" value="1"/>
</dbReference>
<feature type="region of interest" description="Disordered" evidence="1">
    <location>
        <begin position="712"/>
        <end position="747"/>
    </location>
</feature>
<evidence type="ECO:0000256" key="1">
    <source>
        <dbReference type="SAM" id="MobiDB-lite"/>
    </source>
</evidence>
<feature type="compositionally biased region" description="Acidic residues" evidence="1">
    <location>
        <begin position="779"/>
        <end position="789"/>
    </location>
</feature>
<feature type="region of interest" description="Disordered" evidence="1">
    <location>
        <begin position="1"/>
        <end position="26"/>
    </location>
</feature>
<accession>A0A7K7V078</accession>
<feature type="compositionally biased region" description="Acidic residues" evidence="1">
    <location>
        <begin position="406"/>
        <end position="418"/>
    </location>
</feature>
<feature type="compositionally biased region" description="Basic and acidic residues" evidence="1">
    <location>
        <begin position="314"/>
        <end position="335"/>
    </location>
</feature>
<feature type="compositionally biased region" description="Acidic residues" evidence="1">
    <location>
        <begin position="574"/>
        <end position="585"/>
    </location>
</feature>
<feature type="compositionally biased region" description="Basic and acidic residues" evidence="1">
    <location>
        <begin position="545"/>
        <end position="555"/>
    </location>
</feature>
<sequence length="939" mass="102518">AASRPKTAPGNLQGPPHHQPLRGGAAVATVQKTSNFKQRSPTLENDQRFASGGEKSKLRLMNSVEYVTGVSPYRLPVINNYVTPVPPPPLQTEGRSVKTVRNGMPRRRRFRPTTAPNDLEQILTKNSGKFHKLSLRSNALITMIFFRKGVHLSHDDTDFRDEIKVYQQHCGGENLCVYKGKLLEGETFQFLSKRHHGFPFSLTFFLNGMPVDRLSSCCEYKHQKHSRLGGRHGYFGFLNVERASPCYRCIIAMGLDKKPSPPKRRMEEENGEKQAGSPRAGVHWDPSEGCAEQKTGTDPTLATLSGRGASVEPVEDKMETGEECRRAEMKELSDHEPEDSQEDTGKHDYDEDFEADEEVNEEGQTSEQMSGKSSSKSSSDDEKDNLDHEKKSRNSSQKALQACDSEKDENDGPSDSDSEDNKQDRTSVHCSSSMSTLYSSEDDSAENFKDSIKGNEECDIERAAGNVTHTGHGNENGENDQARLEDNPEIFVLEKEGIDEAEETEAARVNTDFFHENKMAIQHQSPEVSGQLERAGSVEGNTGEDGEKAAHNGKEDGEEDVVVSLESRMMEVEDRNEESPQSDEGGDCKSVQEKMAEAIEDDYHMNSELEPSDSRADEKQENITSTEHVINEAPHGASLAEETRTLEIQKAAEQVVQEGQMVGEKQALEKEDSVAEEGGAHGEEVGQETTLEGDLLSQEEDTVAVVLVEGQLALDKSAPEERAMPEEDSKEEETGRGGEVAFGEQEVLKDVEGGEEALRGQTPEGEELLGAVVLMGEEMDGPEPEEDQVVQEAVQEAPEVKEVGSESLPEAEEAAEEGGFAGKDDVAEGQEAAEGTKLAEVVGVVGPEAEEAMEEAVSEGEEAVKKLGALLEASGEVDDCTEAAAPGREELKKTSEFPQLEIVGEEWTGTGQAALGAAVPEGHEPREAAESSLLRAEEA</sequence>
<reference evidence="3 4" key="1">
    <citation type="submission" date="2019-09" db="EMBL/GenBank/DDBJ databases">
        <title>Bird 10,000 Genomes (B10K) Project - Family phase.</title>
        <authorList>
            <person name="Zhang G."/>
        </authorList>
    </citation>
    <scope>NUCLEOTIDE SEQUENCE [LARGE SCALE GENOMIC DNA]</scope>
    <source>
        <strain evidence="3">B10K-LSUMZ-16893</strain>
    </source>
</reference>
<dbReference type="InterPro" id="IPR048257">
    <property type="entry name" value="DUF4590"/>
</dbReference>
<evidence type="ECO:0000313" key="4">
    <source>
        <dbReference type="Proteomes" id="UP000533954"/>
    </source>
</evidence>
<feature type="domain" description="DUF4590" evidence="2">
    <location>
        <begin position="151"/>
        <end position="263"/>
    </location>
</feature>
<feature type="compositionally biased region" description="Basic and acidic residues" evidence="1">
    <location>
        <begin position="717"/>
        <end position="736"/>
    </location>
</feature>
<feature type="compositionally biased region" description="Polar residues" evidence="1">
    <location>
        <begin position="428"/>
        <end position="439"/>
    </location>
</feature>
<feature type="compositionally biased region" description="Basic and acidic residues" evidence="1">
    <location>
        <begin position="666"/>
        <end position="684"/>
    </location>
</feature>
<dbReference type="EMBL" id="VZSX01000025">
    <property type="protein sequence ID" value="NXA34006.1"/>
    <property type="molecule type" value="Genomic_DNA"/>
</dbReference>
<dbReference type="AlphaFoldDB" id="A0A7K7V078"/>
<evidence type="ECO:0000313" key="3">
    <source>
        <dbReference type="EMBL" id="NXA34006.1"/>
    </source>
</evidence>
<feature type="region of interest" description="Disordered" evidence="1">
    <location>
        <begin position="660"/>
        <end position="698"/>
    </location>
</feature>
<name>A0A7K7V078_EUDEL</name>
<feature type="region of interest" description="Disordered" evidence="1">
    <location>
        <begin position="258"/>
        <end position="488"/>
    </location>
</feature>
<feature type="compositionally biased region" description="Acidic residues" evidence="1">
    <location>
        <begin position="350"/>
        <end position="361"/>
    </location>
</feature>
<feature type="compositionally biased region" description="Basic and acidic residues" evidence="1">
    <location>
        <begin position="921"/>
        <end position="939"/>
    </location>
</feature>
<gene>
    <name evidence="3" type="primary">Erich3</name>
    <name evidence="3" type="ORF">EUDELE_R14726</name>
</gene>
<dbReference type="PANTHER" id="PTHR23034:SF2">
    <property type="entry name" value="GLUTAMATE-RICH PROTEIN 3"/>
    <property type="match status" value="1"/>
</dbReference>
<feature type="compositionally biased region" description="Basic and acidic residues" evidence="1">
    <location>
        <begin position="586"/>
        <end position="621"/>
    </location>
</feature>